<name>A0A919NNG1_9ACTN</name>
<feature type="compositionally biased region" description="Basic and acidic residues" evidence="1">
    <location>
        <begin position="49"/>
        <end position="68"/>
    </location>
</feature>
<reference evidence="2" key="1">
    <citation type="submission" date="2021-01" db="EMBL/GenBank/DDBJ databases">
        <title>Whole genome shotgun sequence of Actinoplanes tereljensis NBRC 105297.</title>
        <authorList>
            <person name="Komaki H."/>
            <person name="Tamura T."/>
        </authorList>
    </citation>
    <scope>NUCLEOTIDE SEQUENCE</scope>
    <source>
        <strain evidence="2">NBRC 105297</strain>
    </source>
</reference>
<sequence length="91" mass="9647">MAMPTRPAAAERKKAAAPGVRNNGRYADGMSPSSPPDDADHPGSPVPVKRRDPWPDRDALRLRPDGTHARAATPIAGRKKCTARTKVGPGD</sequence>
<dbReference type="EMBL" id="BOMY01000025">
    <property type="protein sequence ID" value="GIF21146.1"/>
    <property type="molecule type" value="Genomic_DNA"/>
</dbReference>
<protein>
    <submittedName>
        <fullName evidence="2">Uncharacterized protein</fullName>
    </submittedName>
</protein>
<dbReference type="Proteomes" id="UP000623608">
    <property type="component" value="Unassembled WGS sequence"/>
</dbReference>
<gene>
    <name evidence="2" type="ORF">Ate02nite_38760</name>
</gene>
<evidence type="ECO:0000256" key="1">
    <source>
        <dbReference type="SAM" id="MobiDB-lite"/>
    </source>
</evidence>
<dbReference type="AlphaFoldDB" id="A0A919NNG1"/>
<organism evidence="2 3">
    <name type="scientific">Paractinoplanes tereljensis</name>
    <dbReference type="NCBI Taxonomy" id="571912"/>
    <lineage>
        <taxon>Bacteria</taxon>
        <taxon>Bacillati</taxon>
        <taxon>Actinomycetota</taxon>
        <taxon>Actinomycetes</taxon>
        <taxon>Micromonosporales</taxon>
        <taxon>Micromonosporaceae</taxon>
        <taxon>Paractinoplanes</taxon>
    </lineage>
</organism>
<feature type="region of interest" description="Disordered" evidence="1">
    <location>
        <begin position="1"/>
        <end position="91"/>
    </location>
</feature>
<evidence type="ECO:0000313" key="2">
    <source>
        <dbReference type="EMBL" id="GIF21146.1"/>
    </source>
</evidence>
<accession>A0A919NNG1</accession>
<proteinExistence type="predicted"/>
<comment type="caution">
    <text evidence="2">The sequence shown here is derived from an EMBL/GenBank/DDBJ whole genome shotgun (WGS) entry which is preliminary data.</text>
</comment>
<evidence type="ECO:0000313" key="3">
    <source>
        <dbReference type="Proteomes" id="UP000623608"/>
    </source>
</evidence>
<keyword evidence="3" id="KW-1185">Reference proteome</keyword>